<name>A0A225W4E0_9STRA</name>
<sequence>MRRTLSDRHTIGRNPRTGTLTRPRLPRRWSKDDELLRTPSAAYDKIHVSGFPPVQLGSWHRYRSLSQEYDHVFKPDSSSVAREPAVRAISNIVIVKFHVGIEIKQILTPTKARARKTKIICAIGPASWSVEMLGQLLDAGMNVARLNFSHGDHELHMRSLTNLREAMAARPGCHCAVLLDTKGPEIRSGFLKGHEPVQLKAGQTLEITTDYGVEGDSSRIACTYEQLPTSVSVDSKILCDDGSLVMTVLECLSESIIVRVHNDHLLEEKKNMNLPGAAIQIPGITEKDVDDLRNFAIPNGVDIVSGSFVRSAANVRAIRECLGEAGRHIRVHAKIESQEALQNIDEIIAEADGIHVSRGDLGMELSPERVFLAQKMIIGKANRAGKPVVTSTQMLQSMTKKIMPSNAECTDVANAVLDGTDAMMLSAETATGMYPKEAVETMAKICVEAEQALDYAEVYRLHRQHSKHVNLCESVASSAVEISLDMGVKLIISITDTGSSTMLLAKYRPKANILAVTPSALAAQQLSGVSRGVTALLVNTMDCVEDLTLKAIAHAKDRGLIESEEIVILVHGLDDSVSTSTNVVKVIDVAKRDYASPRNSFFSGIRISFTN</sequence>
<evidence type="ECO:0000256" key="10">
    <source>
        <dbReference type="ARBA" id="ARBA00022842"/>
    </source>
</evidence>
<gene>
    <name evidence="17" type="ORF">PHMEG_00014192</name>
</gene>
<evidence type="ECO:0000256" key="13">
    <source>
        <dbReference type="RuleBase" id="RU000504"/>
    </source>
</evidence>
<dbReference type="PANTHER" id="PTHR11817">
    <property type="entry name" value="PYRUVATE KINASE"/>
    <property type="match status" value="1"/>
</dbReference>
<feature type="domain" description="Pyruvate kinase C-terminal" evidence="16">
    <location>
        <begin position="473"/>
        <end position="587"/>
    </location>
</feature>
<dbReference type="SUPFAM" id="SSF50800">
    <property type="entry name" value="PK beta-barrel domain-like"/>
    <property type="match status" value="1"/>
</dbReference>
<keyword evidence="12 17" id="KW-0670">Pyruvate</keyword>
<keyword evidence="5 13" id="KW-0808">Transferase</keyword>
<dbReference type="InterPro" id="IPR015795">
    <property type="entry name" value="Pyrv_Knase_C"/>
</dbReference>
<dbReference type="Gene3D" id="2.40.33.10">
    <property type="entry name" value="PK beta-barrel domain-like"/>
    <property type="match status" value="1"/>
</dbReference>
<keyword evidence="9" id="KW-0067">ATP-binding</keyword>
<evidence type="ECO:0000256" key="4">
    <source>
        <dbReference type="ARBA" id="ARBA00012142"/>
    </source>
</evidence>
<evidence type="ECO:0000256" key="14">
    <source>
        <dbReference type="SAM" id="MobiDB-lite"/>
    </source>
</evidence>
<comment type="catalytic activity">
    <reaction evidence="13">
        <text>pyruvate + ATP = phosphoenolpyruvate + ADP + H(+)</text>
        <dbReference type="Rhea" id="RHEA:18157"/>
        <dbReference type="ChEBI" id="CHEBI:15361"/>
        <dbReference type="ChEBI" id="CHEBI:15378"/>
        <dbReference type="ChEBI" id="CHEBI:30616"/>
        <dbReference type="ChEBI" id="CHEBI:58702"/>
        <dbReference type="ChEBI" id="CHEBI:456216"/>
        <dbReference type="EC" id="2.7.1.40"/>
    </reaction>
</comment>
<dbReference type="InterPro" id="IPR001697">
    <property type="entry name" value="Pyr_Knase"/>
</dbReference>
<dbReference type="InterPro" id="IPR036918">
    <property type="entry name" value="Pyrv_Knase_C_sf"/>
</dbReference>
<dbReference type="GO" id="GO:0030955">
    <property type="term" value="F:potassium ion binding"/>
    <property type="evidence" value="ECO:0007669"/>
    <property type="project" value="InterPro"/>
</dbReference>
<dbReference type="InterPro" id="IPR011037">
    <property type="entry name" value="Pyrv_Knase-like_insert_dom_sf"/>
</dbReference>
<dbReference type="AlphaFoldDB" id="A0A225W4E0"/>
<dbReference type="NCBIfam" id="NF004491">
    <property type="entry name" value="PRK05826.1"/>
    <property type="match status" value="1"/>
</dbReference>
<dbReference type="Gene3D" id="3.40.1380.20">
    <property type="entry name" value="Pyruvate kinase, C-terminal domain"/>
    <property type="match status" value="1"/>
</dbReference>
<dbReference type="NCBIfam" id="NF004978">
    <property type="entry name" value="PRK06354.1"/>
    <property type="match status" value="1"/>
</dbReference>
<keyword evidence="7" id="KW-0547">Nucleotide-binding</keyword>
<dbReference type="Pfam" id="PF02887">
    <property type="entry name" value="PK_C"/>
    <property type="match status" value="1"/>
</dbReference>
<keyword evidence="10 13" id="KW-0460">Magnesium</keyword>
<evidence type="ECO:0000259" key="15">
    <source>
        <dbReference type="Pfam" id="PF00224"/>
    </source>
</evidence>
<dbReference type="InterPro" id="IPR015806">
    <property type="entry name" value="Pyrv_Knase_insert_dom_sf"/>
</dbReference>
<evidence type="ECO:0000256" key="11">
    <source>
        <dbReference type="ARBA" id="ARBA00023152"/>
    </source>
</evidence>
<comment type="caution">
    <text evidence="17">The sequence shown here is derived from an EMBL/GenBank/DDBJ whole genome shotgun (WGS) entry which is preliminary data.</text>
</comment>
<dbReference type="InterPro" id="IPR015793">
    <property type="entry name" value="Pyrv_Knase_brl"/>
</dbReference>
<dbReference type="InterPro" id="IPR015813">
    <property type="entry name" value="Pyrv/PenolPyrv_kinase-like_dom"/>
</dbReference>
<dbReference type="EC" id="2.7.1.40" evidence="4 13"/>
<evidence type="ECO:0000313" key="17">
    <source>
        <dbReference type="EMBL" id="OWZ12613.1"/>
    </source>
</evidence>
<dbReference type="STRING" id="4795.A0A225W4E0"/>
<dbReference type="NCBIfam" id="TIGR01064">
    <property type="entry name" value="pyruv_kin"/>
    <property type="match status" value="1"/>
</dbReference>
<reference evidence="18" key="1">
    <citation type="submission" date="2017-03" db="EMBL/GenBank/DDBJ databases">
        <title>Phytopthora megakarya and P. palmivora, two closely related causual agents of cacao black pod achieved similar genome size and gene model numbers by different mechanisms.</title>
        <authorList>
            <person name="Ali S."/>
            <person name="Shao J."/>
            <person name="Larry D.J."/>
            <person name="Kronmiller B."/>
            <person name="Shen D."/>
            <person name="Strem M.D."/>
            <person name="Melnick R.L."/>
            <person name="Guiltinan M.J."/>
            <person name="Tyler B.M."/>
            <person name="Meinhardt L.W."/>
            <person name="Bailey B.A."/>
        </authorList>
    </citation>
    <scope>NUCLEOTIDE SEQUENCE [LARGE SCALE GENOMIC DNA]</scope>
    <source>
        <strain evidence="18">zdho120</strain>
    </source>
</reference>
<dbReference type="Proteomes" id="UP000198211">
    <property type="component" value="Unassembled WGS sequence"/>
</dbReference>
<dbReference type="Gene3D" id="3.20.20.60">
    <property type="entry name" value="Phosphoenolpyruvate-binding domains"/>
    <property type="match status" value="1"/>
</dbReference>
<dbReference type="GO" id="GO:0016301">
    <property type="term" value="F:kinase activity"/>
    <property type="evidence" value="ECO:0007669"/>
    <property type="project" value="UniProtKB-KW"/>
</dbReference>
<feature type="region of interest" description="Disordered" evidence="14">
    <location>
        <begin position="1"/>
        <end position="24"/>
    </location>
</feature>
<keyword evidence="8 13" id="KW-0418">Kinase</keyword>
<comment type="cofactor">
    <cofactor evidence="1">
        <name>K(+)</name>
        <dbReference type="ChEBI" id="CHEBI:29103"/>
    </cofactor>
</comment>
<comment type="pathway">
    <text evidence="2 13">Carbohydrate degradation; glycolysis; pyruvate from D-glyceraldehyde 3-phosphate: step 5/5.</text>
</comment>
<evidence type="ECO:0000256" key="6">
    <source>
        <dbReference type="ARBA" id="ARBA00022723"/>
    </source>
</evidence>
<evidence type="ECO:0000256" key="7">
    <source>
        <dbReference type="ARBA" id="ARBA00022741"/>
    </source>
</evidence>
<dbReference type="GO" id="GO:0000287">
    <property type="term" value="F:magnesium ion binding"/>
    <property type="evidence" value="ECO:0007669"/>
    <property type="project" value="InterPro"/>
</dbReference>
<dbReference type="SUPFAM" id="SSF51621">
    <property type="entry name" value="Phosphoenolpyruvate/pyruvate domain"/>
    <property type="match status" value="1"/>
</dbReference>
<dbReference type="PRINTS" id="PR01050">
    <property type="entry name" value="PYRUVTKNASE"/>
</dbReference>
<feature type="compositionally biased region" description="Low complexity" evidence="14">
    <location>
        <begin position="12"/>
        <end position="23"/>
    </location>
</feature>
<keyword evidence="6" id="KW-0479">Metal-binding</keyword>
<dbReference type="GO" id="GO:0005524">
    <property type="term" value="F:ATP binding"/>
    <property type="evidence" value="ECO:0007669"/>
    <property type="project" value="UniProtKB-KW"/>
</dbReference>
<evidence type="ECO:0000259" key="16">
    <source>
        <dbReference type="Pfam" id="PF02887"/>
    </source>
</evidence>
<evidence type="ECO:0000256" key="2">
    <source>
        <dbReference type="ARBA" id="ARBA00004997"/>
    </source>
</evidence>
<protein>
    <recommendedName>
        <fullName evidence="4 13">Pyruvate kinase</fullName>
        <ecNumber evidence="4 13">2.7.1.40</ecNumber>
    </recommendedName>
</protein>
<evidence type="ECO:0000256" key="9">
    <source>
        <dbReference type="ARBA" id="ARBA00022840"/>
    </source>
</evidence>
<dbReference type="FunFam" id="2.40.33.10:FF:000001">
    <property type="entry name" value="Pyruvate kinase"/>
    <property type="match status" value="1"/>
</dbReference>
<dbReference type="SUPFAM" id="SSF52935">
    <property type="entry name" value="PK C-terminal domain-like"/>
    <property type="match status" value="1"/>
</dbReference>
<dbReference type="OrthoDB" id="108365at2759"/>
<feature type="compositionally biased region" description="Basic and acidic residues" evidence="14">
    <location>
        <begin position="1"/>
        <end position="10"/>
    </location>
</feature>
<proteinExistence type="inferred from homology"/>
<keyword evidence="11 13" id="KW-0324">Glycolysis</keyword>
<keyword evidence="18" id="KW-1185">Reference proteome</keyword>
<evidence type="ECO:0000256" key="3">
    <source>
        <dbReference type="ARBA" id="ARBA00008663"/>
    </source>
</evidence>
<dbReference type="Pfam" id="PF00224">
    <property type="entry name" value="PK"/>
    <property type="match status" value="1"/>
</dbReference>
<dbReference type="InterPro" id="IPR040442">
    <property type="entry name" value="Pyrv_kinase-like_dom_sf"/>
</dbReference>
<evidence type="ECO:0000256" key="1">
    <source>
        <dbReference type="ARBA" id="ARBA00001958"/>
    </source>
</evidence>
<dbReference type="GO" id="GO:0004743">
    <property type="term" value="F:pyruvate kinase activity"/>
    <property type="evidence" value="ECO:0007669"/>
    <property type="project" value="UniProtKB-EC"/>
</dbReference>
<dbReference type="EMBL" id="NBNE01001798">
    <property type="protein sequence ID" value="OWZ12613.1"/>
    <property type="molecule type" value="Genomic_DNA"/>
</dbReference>
<accession>A0A225W4E0</accession>
<evidence type="ECO:0000313" key="18">
    <source>
        <dbReference type="Proteomes" id="UP000198211"/>
    </source>
</evidence>
<organism evidence="17 18">
    <name type="scientific">Phytophthora megakarya</name>
    <dbReference type="NCBI Taxonomy" id="4795"/>
    <lineage>
        <taxon>Eukaryota</taxon>
        <taxon>Sar</taxon>
        <taxon>Stramenopiles</taxon>
        <taxon>Oomycota</taxon>
        <taxon>Peronosporomycetes</taxon>
        <taxon>Peronosporales</taxon>
        <taxon>Peronosporaceae</taxon>
        <taxon>Phytophthora</taxon>
    </lineage>
</organism>
<evidence type="ECO:0000256" key="8">
    <source>
        <dbReference type="ARBA" id="ARBA00022777"/>
    </source>
</evidence>
<feature type="domain" description="Pyruvate kinase barrel" evidence="15">
    <location>
        <begin position="115"/>
        <end position="439"/>
    </location>
</feature>
<evidence type="ECO:0000256" key="5">
    <source>
        <dbReference type="ARBA" id="ARBA00022679"/>
    </source>
</evidence>
<comment type="similarity">
    <text evidence="3 13">Belongs to the pyruvate kinase family.</text>
</comment>
<evidence type="ECO:0000256" key="12">
    <source>
        <dbReference type="ARBA" id="ARBA00023317"/>
    </source>
</evidence>
<dbReference type="UniPathway" id="UPA00109">
    <property type="reaction ID" value="UER00188"/>
</dbReference>